<evidence type="ECO:0000256" key="28">
    <source>
        <dbReference type="ARBA" id="ARBA00071120"/>
    </source>
</evidence>
<comment type="catalytic activity">
    <reaction evidence="18">
        <text>pentanoyl-CoA + H2O = pentanoate + CoA + H(+)</text>
        <dbReference type="Rhea" id="RHEA:55052"/>
        <dbReference type="ChEBI" id="CHEBI:15377"/>
        <dbReference type="ChEBI" id="CHEBI:15378"/>
        <dbReference type="ChEBI" id="CHEBI:31011"/>
        <dbReference type="ChEBI" id="CHEBI:57287"/>
        <dbReference type="ChEBI" id="CHEBI:57389"/>
    </reaction>
    <physiologicalReaction direction="left-to-right" evidence="18">
        <dbReference type="Rhea" id="RHEA:55053"/>
    </physiologicalReaction>
</comment>
<evidence type="ECO:0000256" key="2">
    <source>
        <dbReference type="ARBA" id="ARBA00006538"/>
    </source>
</evidence>
<evidence type="ECO:0000256" key="25">
    <source>
        <dbReference type="ARBA" id="ARBA00052191"/>
    </source>
</evidence>
<comment type="catalytic activity">
    <reaction evidence="12">
        <text>hexanoyl-CoA + H2O = hexanoate + CoA + H(+)</text>
        <dbReference type="Rhea" id="RHEA:40115"/>
        <dbReference type="ChEBI" id="CHEBI:15377"/>
        <dbReference type="ChEBI" id="CHEBI:15378"/>
        <dbReference type="ChEBI" id="CHEBI:17120"/>
        <dbReference type="ChEBI" id="CHEBI:57287"/>
        <dbReference type="ChEBI" id="CHEBI:62620"/>
    </reaction>
    <physiologicalReaction direction="left-to-right" evidence="12">
        <dbReference type="Rhea" id="RHEA:40116"/>
    </physiologicalReaction>
</comment>
<name>A0A379G0U1_9GAMM</name>
<dbReference type="Pfam" id="PF13622">
    <property type="entry name" value="4HBT_3"/>
    <property type="match status" value="1"/>
</dbReference>
<comment type="similarity">
    <text evidence="2">Belongs to the C/M/P thioester hydrolase family.</text>
</comment>
<evidence type="ECO:0000256" key="6">
    <source>
        <dbReference type="ARBA" id="ARBA00037002"/>
    </source>
</evidence>
<accession>A0A379G0U1</accession>
<dbReference type="EMBL" id="UGUA01000002">
    <property type="protein sequence ID" value="SUC34598.1"/>
    <property type="molecule type" value="Genomic_DNA"/>
</dbReference>
<evidence type="ECO:0000256" key="4">
    <source>
        <dbReference type="ARBA" id="ARBA00022801"/>
    </source>
</evidence>
<evidence type="ECO:0000256" key="24">
    <source>
        <dbReference type="ARBA" id="ARBA00051978"/>
    </source>
</evidence>
<evidence type="ECO:0000256" key="10">
    <source>
        <dbReference type="ARBA" id="ARBA00048074"/>
    </source>
</evidence>
<dbReference type="AlphaFoldDB" id="A0A379G0U1"/>
<evidence type="ECO:0000313" key="33">
    <source>
        <dbReference type="Proteomes" id="UP000255129"/>
    </source>
</evidence>
<dbReference type="InterPro" id="IPR029069">
    <property type="entry name" value="HotDog_dom_sf"/>
</dbReference>
<comment type="catalytic activity">
    <reaction evidence="23">
        <text>(3R)-3-hydroxybutanoyl-CoA + H2O = (R)-3-hydroxybutanoate + CoA + H(+)</text>
        <dbReference type="Rhea" id="RHEA:65204"/>
        <dbReference type="ChEBI" id="CHEBI:10983"/>
        <dbReference type="ChEBI" id="CHEBI:15377"/>
        <dbReference type="ChEBI" id="CHEBI:15378"/>
        <dbReference type="ChEBI" id="CHEBI:57287"/>
        <dbReference type="ChEBI" id="CHEBI:57315"/>
    </reaction>
    <physiologicalReaction direction="left-to-right" evidence="23">
        <dbReference type="Rhea" id="RHEA:65205"/>
    </physiologicalReaction>
</comment>
<dbReference type="RefSeq" id="WP_006815742.1">
    <property type="nucleotide sequence ID" value="NZ_AP018946.1"/>
</dbReference>
<comment type="catalytic activity">
    <reaction evidence="6">
        <text>(9Z)-octadecenoyl-CoA + H2O = (9Z)-octadecenoate + CoA + H(+)</text>
        <dbReference type="Rhea" id="RHEA:40139"/>
        <dbReference type="ChEBI" id="CHEBI:15377"/>
        <dbReference type="ChEBI" id="CHEBI:15378"/>
        <dbReference type="ChEBI" id="CHEBI:30823"/>
        <dbReference type="ChEBI" id="CHEBI:57287"/>
        <dbReference type="ChEBI" id="CHEBI:57387"/>
    </reaction>
    <physiologicalReaction direction="left-to-right" evidence="6">
        <dbReference type="Rhea" id="RHEA:40140"/>
    </physiologicalReaction>
</comment>
<evidence type="ECO:0000256" key="7">
    <source>
        <dbReference type="ARBA" id="ARBA00038894"/>
    </source>
</evidence>
<comment type="catalytic activity">
    <reaction evidence="21">
        <text>3-oxododecanoyl-CoA + H2O = 3-oxododecanoate + CoA + H(+)</text>
        <dbReference type="Rhea" id="RHEA:65216"/>
        <dbReference type="ChEBI" id="CHEBI:15377"/>
        <dbReference type="ChEBI" id="CHEBI:15378"/>
        <dbReference type="ChEBI" id="CHEBI:29743"/>
        <dbReference type="ChEBI" id="CHEBI:57287"/>
        <dbReference type="ChEBI" id="CHEBI:62615"/>
    </reaction>
    <physiologicalReaction direction="left-to-right" evidence="21">
        <dbReference type="Rhea" id="RHEA:65217"/>
    </physiologicalReaction>
</comment>
<comment type="catalytic activity">
    <reaction evidence="14">
        <text>(3E,5Z)-tetradecadienoyl-CoA + H2O = (3E,5Z)-tetradecadienoate + CoA + H(+)</text>
        <dbReference type="Rhea" id="RHEA:55044"/>
        <dbReference type="ChEBI" id="CHEBI:15377"/>
        <dbReference type="ChEBI" id="CHEBI:15378"/>
        <dbReference type="ChEBI" id="CHEBI:57287"/>
        <dbReference type="ChEBI" id="CHEBI:71586"/>
        <dbReference type="ChEBI" id="CHEBI:71590"/>
    </reaction>
    <physiologicalReaction direction="left-to-right" evidence="14">
        <dbReference type="Rhea" id="RHEA:55045"/>
    </physiologicalReaction>
</comment>
<comment type="catalytic activity">
    <reaction evidence="13">
        <text>4-methylpentanoyl-CoA + H2O = 4-methylpentanoate + CoA + H(+)</text>
        <dbReference type="Rhea" id="RHEA:55064"/>
        <dbReference type="ChEBI" id="CHEBI:15377"/>
        <dbReference type="ChEBI" id="CHEBI:15378"/>
        <dbReference type="ChEBI" id="CHEBI:57287"/>
        <dbReference type="ChEBI" id="CHEBI:74904"/>
        <dbReference type="ChEBI" id="CHEBI:131445"/>
    </reaction>
    <physiologicalReaction direction="left-to-right" evidence="13">
        <dbReference type="Rhea" id="RHEA:55065"/>
    </physiologicalReaction>
</comment>
<protein>
    <recommendedName>
        <fullName evidence="28">Acyl-CoA thioesterase 2</fullName>
        <ecNumber evidence="7">3.1.2.20</ecNumber>
    </recommendedName>
    <alternativeName>
        <fullName evidence="29">Thioesterase II</fullName>
    </alternativeName>
</protein>
<feature type="domain" description="Acyl-CoA thioesterase-like N-terminal HotDog" evidence="31">
    <location>
        <begin position="34"/>
        <end position="109"/>
    </location>
</feature>
<evidence type="ECO:0000256" key="1">
    <source>
        <dbReference type="ARBA" id="ARBA00000295"/>
    </source>
</evidence>
<dbReference type="InterPro" id="IPR042171">
    <property type="entry name" value="Acyl-CoA_hotdog"/>
</dbReference>
<dbReference type="PANTHER" id="PTHR11066">
    <property type="entry name" value="ACYL-COA THIOESTERASE"/>
    <property type="match status" value="1"/>
</dbReference>
<dbReference type="GO" id="GO:0006637">
    <property type="term" value="P:acyl-CoA metabolic process"/>
    <property type="evidence" value="ECO:0007669"/>
    <property type="project" value="InterPro"/>
</dbReference>
<evidence type="ECO:0000259" key="30">
    <source>
        <dbReference type="Pfam" id="PF02551"/>
    </source>
</evidence>
<evidence type="ECO:0000256" key="19">
    <source>
        <dbReference type="ARBA" id="ARBA00050889"/>
    </source>
</evidence>
<dbReference type="OrthoDB" id="9781019at2"/>
<evidence type="ECO:0000256" key="20">
    <source>
        <dbReference type="ARBA" id="ARBA00050943"/>
    </source>
</evidence>
<comment type="function">
    <text evidence="27">Thioesterase that has relatively broad substrate specificity, hydrolyzing primarily medium- and long-chain acyl-CoA substrates to free fatty acids and CoA. Functions in the thioesterase-dependent pathway of beta-oxidation of oleate and conjugated linoleate ((9Z,11E)-octadecadienoate or CLA), which provides all energy and carbon precursors required for the growth of E.coli. Thus, supports growth on oleate or conjugated linoleate as the sole source of carbon by hydrolyzing 3,5-tetradecadienoyl-CoA, the terminal metabolite of oleate beta-oxidation via the alternative thioesterase-dependent pathway, and 3,5-dodecadienoyl-CoA, the end product of CLA beta-oxidation, respectively. Seems to be involved in 3-hydroxyalkanoate production in E.coli.</text>
</comment>
<dbReference type="PANTHER" id="PTHR11066:SF34">
    <property type="entry name" value="ACYL-COENZYME A THIOESTERASE 8"/>
    <property type="match status" value="1"/>
</dbReference>
<comment type="catalytic activity">
    <reaction evidence="9">
        <text>decanoyl-CoA + H2O = decanoate + CoA + H(+)</text>
        <dbReference type="Rhea" id="RHEA:40059"/>
        <dbReference type="ChEBI" id="CHEBI:15377"/>
        <dbReference type="ChEBI" id="CHEBI:15378"/>
        <dbReference type="ChEBI" id="CHEBI:27689"/>
        <dbReference type="ChEBI" id="CHEBI:57287"/>
        <dbReference type="ChEBI" id="CHEBI:61430"/>
    </reaction>
    <physiologicalReaction direction="left-to-right" evidence="9">
        <dbReference type="Rhea" id="RHEA:40060"/>
    </physiologicalReaction>
</comment>
<feature type="domain" description="Acyl-CoA thioesterase 2 C-terminal" evidence="30">
    <location>
        <begin position="169"/>
        <end position="281"/>
    </location>
</feature>
<evidence type="ECO:0000256" key="15">
    <source>
        <dbReference type="ARBA" id="ARBA00050629"/>
    </source>
</evidence>
<dbReference type="NCBIfam" id="TIGR00189">
    <property type="entry name" value="tesB"/>
    <property type="match status" value="1"/>
</dbReference>
<dbReference type="InterPro" id="IPR003703">
    <property type="entry name" value="Acyl_CoA_thio"/>
</dbReference>
<dbReference type="Gene3D" id="2.40.160.210">
    <property type="entry name" value="Acyl-CoA thioesterase, double hotdog domain"/>
    <property type="match status" value="1"/>
</dbReference>
<dbReference type="GO" id="GO:0047617">
    <property type="term" value="F:fatty acyl-CoA hydrolase activity"/>
    <property type="evidence" value="ECO:0007669"/>
    <property type="project" value="UniProtKB-EC"/>
</dbReference>
<dbReference type="Proteomes" id="UP000255129">
    <property type="component" value="Unassembled WGS sequence"/>
</dbReference>
<evidence type="ECO:0000256" key="21">
    <source>
        <dbReference type="ARBA" id="ARBA00051093"/>
    </source>
</evidence>
<evidence type="ECO:0000256" key="9">
    <source>
        <dbReference type="ARBA" id="ARBA00047969"/>
    </source>
</evidence>
<comment type="catalytic activity">
    <reaction evidence="19">
        <text>(3Z,5E)-dodecadienoyl-CoA + H2O = (3Z,5E)-dodecadienoate + CoA + H(+)</text>
        <dbReference type="Rhea" id="RHEA:65172"/>
        <dbReference type="ChEBI" id="CHEBI:15377"/>
        <dbReference type="ChEBI" id="CHEBI:15378"/>
        <dbReference type="ChEBI" id="CHEBI:57287"/>
        <dbReference type="ChEBI" id="CHEBI:156333"/>
        <dbReference type="ChEBI" id="CHEBI:156334"/>
    </reaction>
    <physiologicalReaction direction="left-to-right" evidence="19">
        <dbReference type="Rhea" id="RHEA:65173"/>
    </physiologicalReaction>
</comment>
<evidence type="ECO:0000256" key="11">
    <source>
        <dbReference type="ARBA" id="ARBA00048180"/>
    </source>
</evidence>
<organism evidence="32 33">
    <name type="scientific">Providencia rustigianii</name>
    <dbReference type="NCBI Taxonomy" id="158850"/>
    <lineage>
        <taxon>Bacteria</taxon>
        <taxon>Pseudomonadati</taxon>
        <taxon>Pseudomonadota</taxon>
        <taxon>Gammaproteobacteria</taxon>
        <taxon>Enterobacterales</taxon>
        <taxon>Morganellaceae</taxon>
        <taxon>Providencia</taxon>
    </lineage>
</organism>
<dbReference type="Pfam" id="PF02551">
    <property type="entry name" value="Acyl_CoA_thio"/>
    <property type="match status" value="1"/>
</dbReference>
<evidence type="ECO:0000256" key="26">
    <source>
        <dbReference type="ARBA" id="ARBA00052691"/>
    </source>
</evidence>
<comment type="catalytic activity">
    <reaction evidence="8">
        <text>octanoyl-CoA + H2O = octanoate + CoA + H(+)</text>
        <dbReference type="Rhea" id="RHEA:30143"/>
        <dbReference type="ChEBI" id="CHEBI:15377"/>
        <dbReference type="ChEBI" id="CHEBI:15378"/>
        <dbReference type="ChEBI" id="CHEBI:25646"/>
        <dbReference type="ChEBI" id="CHEBI:57287"/>
        <dbReference type="ChEBI" id="CHEBI:57386"/>
    </reaction>
    <physiologicalReaction direction="left-to-right" evidence="8">
        <dbReference type="Rhea" id="RHEA:30144"/>
    </physiologicalReaction>
</comment>
<comment type="catalytic activity">
    <reaction evidence="15">
        <text>(2E)-dodecenoyl-CoA + H2O = (2E)-dodecenoate + CoA + H(+)</text>
        <dbReference type="Rhea" id="RHEA:65212"/>
        <dbReference type="ChEBI" id="CHEBI:15377"/>
        <dbReference type="ChEBI" id="CHEBI:15378"/>
        <dbReference type="ChEBI" id="CHEBI:57287"/>
        <dbReference type="ChEBI" id="CHEBI:57330"/>
        <dbReference type="ChEBI" id="CHEBI:84274"/>
    </reaction>
    <physiologicalReaction direction="left-to-right" evidence="15">
        <dbReference type="Rhea" id="RHEA:65213"/>
    </physiologicalReaction>
</comment>
<dbReference type="InterPro" id="IPR049449">
    <property type="entry name" value="TesB_ACOT8-like_N"/>
</dbReference>
<comment type="catalytic activity">
    <reaction evidence="25">
        <text>(3S)-3-hydroxybutanoyl-CoA + H2O = (S)-3-hydroxybutanoate + CoA + H(+)</text>
        <dbReference type="Rhea" id="RHEA:65208"/>
        <dbReference type="ChEBI" id="CHEBI:11047"/>
        <dbReference type="ChEBI" id="CHEBI:15377"/>
        <dbReference type="ChEBI" id="CHEBI:15378"/>
        <dbReference type="ChEBI" id="CHEBI:57287"/>
        <dbReference type="ChEBI" id="CHEBI:57316"/>
    </reaction>
    <physiologicalReaction direction="left-to-right" evidence="25">
        <dbReference type="Rhea" id="RHEA:65209"/>
    </physiologicalReaction>
</comment>
<keyword evidence="5" id="KW-0443">Lipid metabolism</keyword>
<evidence type="ECO:0000256" key="8">
    <source>
        <dbReference type="ARBA" id="ARBA00047588"/>
    </source>
</evidence>
<sequence length="288" mass="32947">MSPELQNLVSLIKLEKIEEGIFRGQSEDLGLPQVFGGQVVGQAIYAAKQTTPEDRIITSFHSYFLRPGDSQRPIVYDVEILRDGGSFSTRRVSAIQNGKPIFFMTASFQVQEDGFNHQNLMPEVPAPEQLISQDEIIQRLADKLPESVKKYALRPNPFEFRPIQFYSPFDSAPQEPFRYIWFKSKGKLPNNPALHDYLLGYASDYNFLPAALQPHGRGFMERDLQVATIDHSMWFHRPYRIDEWLLYAIESPSASGGRGFVKGQIYNQQGELVATTVQEGVIRKRKFR</sequence>
<comment type="catalytic activity">
    <reaction evidence="24">
        <text>(3R)-3-hydroxypentanoyl-CoA + H2O = (3R)-3-hydroxypentanoate + CoA + H(+)</text>
        <dbReference type="Rhea" id="RHEA:55084"/>
        <dbReference type="ChEBI" id="CHEBI:15377"/>
        <dbReference type="ChEBI" id="CHEBI:15378"/>
        <dbReference type="ChEBI" id="CHEBI:57287"/>
        <dbReference type="ChEBI" id="CHEBI:138587"/>
        <dbReference type="ChEBI" id="CHEBI:138588"/>
    </reaction>
    <physiologicalReaction direction="left-to-right" evidence="24">
        <dbReference type="Rhea" id="RHEA:55085"/>
    </physiologicalReaction>
</comment>
<dbReference type="EC" id="3.1.2.20" evidence="7"/>
<evidence type="ECO:0000259" key="31">
    <source>
        <dbReference type="Pfam" id="PF13622"/>
    </source>
</evidence>
<comment type="catalytic activity">
    <reaction evidence="26">
        <text>hexadecanoyl-CoA + H2O = hexadecanoate + CoA + H(+)</text>
        <dbReference type="Rhea" id="RHEA:16645"/>
        <dbReference type="ChEBI" id="CHEBI:7896"/>
        <dbReference type="ChEBI" id="CHEBI:15377"/>
        <dbReference type="ChEBI" id="CHEBI:15378"/>
        <dbReference type="ChEBI" id="CHEBI:57287"/>
        <dbReference type="ChEBI" id="CHEBI:57379"/>
    </reaction>
    <physiologicalReaction direction="left-to-right" evidence="26">
        <dbReference type="Rhea" id="RHEA:16646"/>
    </physiologicalReaction>
</comment>
<evidence type="ECO:0000256" key="14">
    <source>
        <dbReference type="ARBA" id="ARBA00050558"/>
    </source>
</evidence>
<dbReference type="CDD" id="cd03445">
    <property type="entry name" value="Thioesterase_II_repeat2"/>
    <property type="match status" value="1"/>
</dbReference>
<evidence type="ECO:0000256" key="22">
    <source>
        <dbReference type="ARBA" id="ARBA00051478"/>
    </source>
</evidence>
<evidence type="ECO:0000256" key="29">
    <source>
        <dbReference type="ARBA" id="ARBA00079653"/>
    </source>
</evidence>
<evidence type="ECO:0000256" key="3">
    <source>
        <dbReference type="ARBA" id="ARBA00011881"/>
    </source>
</evidence>
<evidence type="ECO:0000256" key="27">
    <source>
        <dbReference type="ARBA" id="ARBA00055321"/>
    </source>
</evidence>
<dbReference type="FunFam" id="2.40.160.210:FF:000001">
    <property type="entry name" value="Acyl-CoA thioesterase II"/>
    <property type="match status" value="1"/>
</dbReference>
<evidence type="ECO:0000256" key="5">
    <source>
        <dbReference type="ARBA" id="ARBA00023098"/>
    </source>
</evidence>
<evidence type="ECO:0000256" key="18">
    <source>
        <dbReference type="ARBA" id="ARBA00050810"/>
    </source>
</evidence>
<evidence type="ECO:0000256" key="13">
    <source>
        <dbReference type="ARBA" id="ARBA00050380"/>
    </source>
</evidence>
<dbReference type="InterPro" id="IPR025652">
    <property type="entry name" value="TesB_C"/>
</dbReference>
<proteinExistence type="inferred from homology"/>
<evidence type="ECO:0000256" key="17">
    <source>
        <dbReference type="ARBA" id="ARBA00050803"/>
    </source>
</evidence>
<dbReference type="SUPFAM" id="SSF54637">
    <property type="entry name" value="Thioesterase/thiol ester dehydrase-isomerase"/>
    <property type="match status" value="2"/>
</dbReference>
<dbReference type="CDD" id="cd03444">
    <property type="entry name" value="Thioesterase_II_repeat1"/>
    <property type="match status" value="1"/>
</dbReference>
<comment type="subunit">
    <text evidence="3">Homotetramer.</text>
</comment>
<reference evidence="32 33" key="1">
    <citation type="submission" date="2018-06" db="EMBL/GenBank/DDBJ databases">
        <authorList>
            <consortium name="Pathogen Informatics"/>
            <person name="Doyle S."/>
        </authorList>
    </citation>
    <scope>NUCLEOTIDE SEQUENCE [LARGE SCALE GENOMIC DNA]</scope>
    <source>
        <strain evidence="32 33">NCTC12026</strain>
    </source>
</reference>
<comment type="catalytic activity">
    <reaction evidence="10">
        <text>dodecanoyl-CoA + H2O = dodecanoate + CoA + H(+)</text>
        <dbReference type="Rhea" id="RHEA:30135"/>
        <dbReference type="ChEBI" id="CHEBI:15377"/>
        <dbReference type="ChEBI" id="CHEBI:15378"/>
        <dbReference type="ChEBI" id="CHEBI:18262"/>
        <dbReference type="ChEBI" id="CHEBI:57287"/>
        <dbReference type="ChEBI" id="CHEBI:57375"/>
    </reaction>
    <physiologicalReaction direction="left-to-right" evidence="10">
        <dbReference type="Rhea" id="RHEA:30136"/>
    </physiologicalReaction>
</comment>
<dbReference type="GO" id="GO:0005829">
    <property type="term" value="C:cytosol"/>
    <property type="evidence" value="ECO:0007669"/>
    <property type="project" value="TreeGrafter"/>
</dbReference>
<comment type="catalytic activity">
    <reaction evidence="20">
        <text>a fatty acyl-CoA + H2O = a fatty acid + CoA + H(+)</text>
        <dbReference type="Rhea" id="RHEA:16781"/>
        <dbReference type="ChEBI" id="CHEBI:15377"/>
        <dbReference type="ChEBI" id="CHEBI:15378"/>
        <dbReference type="ChEBI" id="CHEBI:28868"/>
        <dbReference type="ChEBI" id="CHEBI:57287"/>
        <dbReference type="ChEBI" id="CHEBI:77636"/>
        <dbReference type="EC" id="3.1.2.20"/>
    </reaction>
    <physiologicalReaction direction="left-to-right" evidence="20">
        <dbReference type="Rhea" id="RHEA:16782"/>
    </physiologicalReaction>
</comment>
<comment type="catalytic activity">
    <reaction evidence="17">
        <text>(3S)-3-hydroxypentanoyl-CoA + H2O = (3S)-3-hydroxypentanoate + CoA + H(+)</text>
        <dbReference type="Rhea" id="RHEA:55096"/>
        <dbReference type="ChEBI" id="CHEBI:15377"/>
        <dbReference type="ChEBI" id="CHEBI:15378"/>
        <dbReference type="ChEBI" id="CHEBI:57287"/>
        <dbReference type="ChEBI" id="CHEBI:138607"/>
        <dbReference type="ChEBI" id="CHEBI:138608"/>
    </reaction>
    <physiologicalReaction direction="left-to-right" evidence="17">
        <dbReference type="Rhea" id="RHEA:55097"/>
    </physiologicalReaction>
</comment>
<evidence type="ECO:0000256" key="16">
    <source>
        <dbReference type="ARBA" id="ARBA00050660"/>
    </source>
</evidence>
<keyword evidence="4 32" id="KW-0378">Hydrolase</keyword>
<dbReference type="GO" id="GO:0009062">
    <property type="term" value="P:fatty acid catabolic process"/>
    <property type="evidence" value="ECO:0007669"/>
    <property type="project" value="TreeGrafter"/>
</dbReference>
<comment type="catalytic activity">
    <reaction evidence="1">
        <text>butanoyl-CoA + H2O = butanoate + CoA + H(+)</text>
        <dbReference type="Rhea" id="RHEA:40111"/>
        <dbReference type="ChEBI" id="CHEBI:15377"/>
        <dbReference type="ChEBI" id="CHEBI:15378"/>
        <dbReference type="ChEBI" id="CHEBI:17968"/>
        <dbReference type="ChEBI" id="CHEBI:57287"/>
        <dbReference type="ChEBI" id="CHEBI:57371"/>
    </reaction>
    <physiologicalReaction direction="left-to-right" evidence="1">
        <dbReference type="Rhea" id="RHEA:40112"/>
    </physiologicalReaction>
</comment>
<evidence type="ECO:0000256" key="12">
    <source>
        <dbReference type="ARBA" id="ARBA00050199"/>
    </source>
</evidence>
<evidence type="ECO:0000313" key="32">
    <source>
        <dbReference type="EMBL" id="SUC34598.1"/>
    </source>
</evidence>
<gene>
    <name evidence="32" type="primary">tesB</name>
    <name evidence="32" type="ORF">NCTC12026_00944</name>
</gene>
<evidence type="ECO:0000256" key="23">
    <source>
        <dbReference type="ARBA" id="ARBA00051737"/>
    </source>
</evidence>
<dbReference type="GeneID" id="93420294"/>
<comment type="catalytic activity">
    <reaction evidence="22">
        <text>octadecanoyl-CoA + H2O = octadecanoate + CoA + H(+)</text>
        <dbReference type="Rhea" id="RHEA:30139"/>
        <dbReference type="ChEBI" id="CHEBI:15377"/>
        <dbReference type="ChEBI" id="CHEBI:15378"/>
        <dbReference type="ChEBI" id="CHEBI:25629"/>
        <dbReference type="ChEBI" id="CHEBI:57287"/>
        <dbReference type="ChEBI" id="CHEBI:57394"/>
    </reaction>
    <physiologicalReaction direction="left-to-right" evidence="22">
        <dbReference type="Rhea" id="RHEA:30140"/>
    </physiologicalReaction>
</comment>
<comment type="catalytic activity">
    <reaction evidence="16">
        <text>3-hydroxydodecanoyl-CoA + H2O = 3-hydroxydodecanoate + CoA + H(+)</text>
        <dbReference type="Rhea" id="RHEA:65232"/>
        <dbReference type="ChEBI" id="CHEBI:15377"/>
        <dbReference type="ChEBI" id="CHEBI:15378"/>
        <dbReference type="ChEBI" id="CHEBI:57287"/>
        <dbReference type="ChEBI" id="CHEBI:76616"/>
        <dbReference type="ChEBI" id="CHEBI:156383"/>
    </reaction>
    <physiologicalReaction direction="left-to-right" evidence="16">
        <dbReference type="Rhea" id="RHEA:65233"/>
    </physiologicalReaction>
</comment>
<comment type="catalytic activity">
    <reaction evidence="11">
        <text>tetradecanoyl-CoA + H2O = tetradecanoate + CoA + H(+)</text>
        <dbReference type="Rhea" id="RHEA:40119"/>
        <dbReference type="ChEBI" id="CHEBI:15377"/>
        <dbReference type="ChEBI" id="CHEBI:15378"/>
        <dbReference type="ChEBI" id="CHEBI:30807"/>
        <dbReference type="ChEBI" id="CHEBI:57287"/>
        <dbReference type="ChEBI" id="CHEBI:57385"/>
    </reaction>
    <physiologicalReaction direction="left-to-right" evidence="11">
        <dbReference type="Rhea" id="RHEA:40120"/>
    </physiologicalReaction>
</comment>